<keyword evidence="3 10" id="KW-0444">Lipid biosynthesis</keyword>
<dbReference type="EC" id="2.3.1.274" evidence="8 10"/>
<comment type="pathway">
    <text evidence="10">Lipid metabolism; phospholipid metabolism.</text>
</comment>
<dbReference type="SUPFAM" id="SSF53659">
    <property type="entry name" value="Isocitrate/Isopropylmalate dehydrogenase-like"/>
    <property type="match status" value="1"/>
</dbReference>
<organism evidence="11 12">
    <name type="scientific">Clostridium felsineum</name>
    <dbReference type="NCBI Taxonomy" id="36839"/>
    <lineage>
        <taxon>Bacteria</taxon>
        <taxon>Bacillati</taxon>
        <taxon>Bacillota</taxon>
        <taxon>Clostridia</taxon>
        <taxon>Eubacteriales</taxon>
        <taxon>Clostridiaceae</taxon>
        <taxon>Clostridium</taxon>
    </lineage>
</organism>
<dbReference type="GO" id="GO:0005737">
    <property type="term" value="C:cytoplasm"/>
    <property type="evidence" value="ECO:0007669"/>
    <property type="project" value="UniProtKB-SubCell"/>
</dbReference>
<sequence length="331" mass="35569">MIISIDGMGGDNAPEAVVKGCVDAINENSNLHIIITGPSDKINAELKKYTFNKESIELVDAKDVITNNEHPVMAIRRKKESSLYKALNLVKEGKAEAVISAGSTGALMAGATLMVGRIQGIDRVALSPIMPGKNAPFMVTDAGANVDCKPQYLLQFALMGKIYFESVLNVKNPTIGLVNIGAEEEKGNELTKSAHKLLKESGFNFVGNVEPRDVSSGDTDILVCDGFVGNTLLKMYEGVASNLFKMLKVELMSSTRSKLGALMLKPTLKSFAKKFDYSEYGGSPFLGSKGIVIKAHGSSNSKAFKNAIKQAAICSENKIIDKISSQLKEIN</sequence>
<gene>
    <name evidence="10 11" type="primary">plsX</name>
    <name evidence="11" type="ORF">CROST_023230</name>
</gene>
<dbReference type="PANTHER" id="PTHR30100">
    <property type="entry name" value="FATTY ACID/PHOSPHOLIPID SYNTHESIS PROTEIN PLSX"/>
    <property type="match status" value="1"/>
</dbReference>
<comment type="function">
    <text evidence="10">Catalyzes the reversible formation of acyl-phosphate (acyl-PO(4)) from acyl-[acyl-carrier-protein] (acyl-ACP). This enzyme utilizes acyl-ACP as fatty acyl donor, but not acyl-CoA.</text>
</comment>
<keyword evidence="5 10" id="KW-0443">Lipid metabolism</keyword>
<dbReference type="HAMAP" id="MF_00019">
    <property type="entry name" value="PlsX"/>
    <property type="match status" value="1"/>
</dbReference>
<evidence type="ECO:0000256" key="6">
    <source>
        <dbReference type="ARBA" id="ARBA00023209"/>
    </source>
</evidence>
<evidence type="ECO:0000313" key="11">
    <source>
        <dbReference type="EMBL" id="URZ11606.1"/>
    </source>
</evidence>
<evidence type="ECO:0000256" key="8">
    <source>
        <dbReference type="ARBA" id="ARBA00024069"/>
    </source>
</evidence>
<comment type="subcellular location">
    <subcellularLocation>
        <location evidence="10">Cytoplasm</location>
    </subcellularLocation>
    <text evidence="10">Associated with the membrane possibly through PlsY.</text>
</comment>
<keyword evidence="6 10" id="KW-0594">Phospholipid biosynthesis</keyword>
<dbReference type="EMBL" id="CP096983">
    <property type="protein sequence ID" value="URZ11606.1"/>
    <property type="molecule type" value="Genomic_DNA"/>
</dbReference>
<dbReference type="AlphaFoldDB" id="A0A1S8M9D2"/>
<evidence type="ECO:0000313" key="12">
    <source>
        <dbReference type="Proteomes" id="UP000190951"/>
    </source>
</evidence>
<dbReference type="Proteomes" id="UP000190951">
    <property type="component" value="Chromosome"/>
</dbReference>
<dbReference type="InterPro" id="IPR003664">
    <property type="entry name" value="FA_synthesis"/>
</dbReference>
<evidence type="ECO:0000256" key="3">
    <source>
        <dbReference type="ARBA" id="ARBA00022516"/>
    </source>
</evidence>
<dbReference type="Gene3D" id="3.40.718.10">
    <property type="entry name" value="Isopropylmalate Dehydrogenase"/>
    <property type="match status" value="1"/>
</dbReference>
<comment type="catalytic activity">
    <reaction evidence="1 10">
        <text>a fatty acyl-[ACP] + phosphate = an acyl phosphate + holo-[ACP]</text>
        <dbReference type="Rhea" id="RHEA:42292"/>
        <dbReference type="Rhea" id="RHEA-COMP:9685"/>
        <dbReference type="Rhea" id="RHEA-COMP:14125"/>
        <dbReference type="ChEBI" id="CHEBI:43474"/>
        <dbReference type="ChEBI" id="CHEBI:59918"/>
        <dbReference type="ChEBI" id="CHEBI:64479"/>
        <dbReference type="ChEBI" id="CHEBI:138651"/>
        <dbReference type="EC" id="2.3.1.274"/>
    </reaction>
</comment>
<evidence type="ECO:0000256" key="9">
    <source>
        <dbReference type="ARBA" id="ARBA00046608"/>
    </source>
</evidence>
<dbReference type="GO" id="GO:0043811">
    <property type="term" value="F:phosphate:acyl-[acyl carrier protein] acyltransferase activity"/>
    <property type="evidence" value="ECO:0007669"/>
    <property type="project" value="UniProtKB-UniRule"/>
</dbReference>
<keyword evidence="4 10" id="KW-0808">Transferase</keyword>
<dbReference type="NCBIfam" id="TIGR00182">
    <property type="entry name" value="plsX"/>
    <property type="match status" value="1"/>
</dbReference>
<dbReference type="KEGG" id="crw:CROST_023230"/>
<keyword evidence="7 10" id="KW-1208">Phospholipid metabolism</keyword>
<comment type="subunit">
    <text evidence="9 10">Homodimer. Probably interacts with PlsY.</text>
</comment>
<dbReference type="STRING" id="84029.CROST_03700"/>
<dbReference type="InterPro" id="IPR012281">
    <property type="entry name" value="Phospholipid_synth_PlsX-like"/>
</dbReference>
<evidence type="ECO:0000256" key="10">
    <source>
        <dbReference type="HAMAP-Rule" id="MF_00019"/>
    </source>
</evidence>
<dbReference type="Pfam" id="PF02504">
    <property type="entry name" value="FA_synthesis"/>
    <property type="match status" value="1"/>
</dbReference>
<name>A0A1S8M9D2_9CLOT</name>
<dbReference type="RefSeq" id="WP_077833788.1">
    <property type="nucleotide sequence ID" value="NZ_CP096983.1"/>
</dbReference>
<evidence type="ECO:0000256" key="5">
    <source>
        <dbReference type="ARBA" id="ARBA00023098"/>
    </source>
</evidence>
<reference evidence="11 12" key="1">
    <citation type="submission" date="2022-04" db="EMBL/GenBank/DDBJ databases">
        <title>Genome sequence of C. roseum typestrain.</title>
        <authorList>
            <person name="Poehlein A."/>
            <person name="Schoch T."/>
            <person name="Duerre P."/>
            <person name="Daniel R."/>
        </authorList>
    </citation>
    <scope>NUCLEOTIDE SEQUENCE [LARGE SCALE GENOMIC DNA]</scope>
    <source>
        <strain evidence="11 12">DSM 7320</strain>
    </source>
</reference>
<evidence type="ECO:0000256" key="7">
    <source>
        <dbReference type="ARBA" id="ARBA00023264"/>
    </source>
</evidence>
<proteinExistence type="inferred from homology"/>
<evidence type="ECO:0000256" key="2">
    <source>
        <dbReference type="ARBA" id="ARBA00022490"/>
    </source>
</evidence>
<dbReference type="PANTHER" id="PTHR30100:SF1">
    <property type="entry name" value="PHOSPHATE ACYLTRANSFERASE"/>
    <property type="match status" value="1"/>
</dbReference>
<comment type="similarity">
    <text evidence="10">Belongs to the PlsX family.</text>
</comment>
<accession>A0A1S8M9D2</accession>
<dbReference type="GO" id="GO:0008654">
    <property type="term" value="P:phospholipid biosynthetic process"/>
    <property type="evidence" value="ECO:0007669"/>
    <property type="project" value="UniProtKB-KW"/>
</dbReference>
<protein>
    <recommendedName>
        <fullName evidence="8 10">Phosphate acyltransferase</fullName>
        <ecNumber evidence="8 10">2.3.1.274</ecNumber>
    </recommendedName>
    <alternativeName>
        <fullName evidence="10">Acyl-ACP phosphotransacylase</fullName>
    </alternativeName>
    <alternativeName>
        <fullName evidence="10">Acyl-[acyl-carrier-protein]--phosphate acyltransferase</fullName>
    </alternativeName>
    <alternativeName>
        <fullName evidence="10">Phosphate-acyl-ACP acyltransferase</fullName>
    </alternativeName>
</protein>
<dbReference type="GO" id="GO:0006633">
    <property type="term" value="P:fatty acid biosynthetic process"/>
    <property type="evidence" value="ECO:0007669"/>
    <property type="project" value="UniProtKB-UniRule"/>
</dbReference>
<keyword evidence="2 10" id="KW-0963">Cytoplasm</keyword>
<keyword evidence="12" id="KW-1185">Reference proteome</keyword>
<keyword evidence="11" id="KW-0012">Acyltransferase</keyword>
<dbReference type="PIRSF" id="PIRSF002465">
    <property type="entry name" value="Phsphlp_syn_PlsX"/>
    <property type="match status" value="1"/>
</dbReference>
<evidence type="ECO:0000256" key="1">
    <source>
        <dbReference type="ARBA" id="ARBA00001232"/>
    </source>
</evidence>
<evidence type="ECO:0000256" key="4">
    <source>
        <dbReference type="ARBA" id="ARBA00022679"/>
    </source>
</evidence>